<evidence type="ECO:0000313" key="5">
    <source>
        <dbReference type="EMBL" id="MEO3692647.1"/>
    </source>
</evidence>
<dbReference type="Gene3D" id="3.30.920.10">
    <property type="entry name" value="Frataxin/CyaY"/>
    <property type="match status" value="1"/>
</dbReference>
<comment type="function">
    <text evidence="4">Involved in iron-sulfur (Fe-S) cluster assembly. May act as a regulator of Fe-S biogenesis.</text>
</comment>
<dbReference type="InterPro" id="IPR002908">
    <property type="entry name" value="Frataxin/CyaY"/>
</dbReference>
<comment type="caution">
    <text evidence="5">The sequence shown here is derived from an EMBL/GenBank/DDBJ whole genome shotgun (WGS) entry which is preliminary data.</text>
</comment>
<evidence type="ECO:0000256" key="1">
    <source>
        <dbReference type="ARBA" id="ARBA00008183"/>
    </source>
</evidence>
<dbReference type="SMART" id="SM01219">
    <property type="entry name" value="Frataxin_Cyay"/>
    <property type="match status" value="1"/>
</dbReference>
<dbReference type="EMBL" id="JBDPZD010000004">
    <property type="protein sequence ID" value="MEO3692647.1"/>
    <property type="molecule type" value="Genomic_DNA"/>
</dbReference>
<dbReference type="InterPro" id="IPR020895">
    <property type="entry name" value="Frataxin_CS"/>
</dbReference>
<dbReference type="HAMAP" id="MF_00142">
    <property type="entry name" value="CyaY"/>
    <property type="match status" value="1"/>
</dbReference>
<dbReference type="Pfam" id="PF01491">
    <property type="entry name" value="Frataxin_Cyay"/>
    <property type="match status" value="1"/>
</dbReference>
<dbReference type="InterPro" id="IPR047584">
    <property type="entry name" value="CyaY"/>
</dbReference>
<gene>
    <name evidence="4 5" type="primary">cyaY</name>
    <name evidence="5" type="ORF">ABDJ85_14310</name>
</gene>
<dbReference type="Proteomes" id="UP001495147">
    <property type="component" value="Unassembled WGS sequence"/>
</dbReference>
<evidence type="ECO:0000256" key="3">
    <source>
        <dbReference type="ARBA" id="ARBA00023004"/>
    </source>
</evidence>
<organism evidence="5 6">
    <name type="scientific">Roseateles paludis</name>
    <dbReference type="NCBI Taxonomy" id="3145238"/>
    <lineage>
        <taxon>Bacteria</taxon>
        <taxon>Pseudomonadati</taxon>
        <taxon>Pseudomonadota</taxon>
        <taxon>Betaproteobacteria</taxon>
        <taxon>Burkholderiales</taxon>
        <taxon>Sphaerotilaceae</taxon>
        <taxon>Roseateles</taxon>
    </lineage>
</organism>
<dbReference type="PANTHER" id="PTHR16821">
    <property type="entry name" value="FRATAXIN"/>
    <property type="match status" value="1"/>
</dbReference>
<keyword evidence="3 4" id="KW-0408">Iron</keyword>
<accession>A0ABV0G4H6</accession>
<dbReference type="InterPro" id="IPR036524">
    <property type="entry name" value="Frataxin/CyaY_sf"/>
</dbReference>
<dbReference type="PROSITE" id="PS50810">
    <property type="entry name" value="FRATAXIN_2"/>
    <property type="match status" value="1"/>
</dbReference>
<protein>
    <recommendedName>
        <fullName evidence="4">Iron-sulfur cluster assembly protein CyaY</fullName>
    </recommendedName>
</protein>
<name>A0ABV0G4H6_9BURK</name>
<evidence type="ECO:0000313" key="6">
    <source>
        <dbReference type="Proteomes" id="UP001495147"/>
    </source>
</evidence>
<comment type="similarity">
    <text evidence="1 4">Belongs to the frataxin family.</text>
</comment>
<evidence type="ECO:0000256" key="2">
    <source>
        <dbReference type="ARBA" id="ARBA00022723"/>
    </source>
</evidence>
<evidence type="ECO:0000256" key="4">
    <source>
        <dbReference type="HAMAP-Rule" id="MF_00142"/>
    </source>
</evidence>
<keyword evidence="6" id="KW-1185">Reference proteome</keyword>
<dbReference type="NCBIfam" id="TIGR03421">
    <property type="entry name" value="FeS_CyaY"/>
    <property type="match status" value="1"/>
</dbReference>
<dbReference type="PROSITE" id="PS01344">
    <property type="entry name" value="FRATAXIN_1"/>
    <property type="match status" value="1"/>
</dbReference>
<sequence length="113" mass="12204">MSQLSDAEFHAKASAVLARVEAVTDALLEADVVDIDARRTGGMLELSLPNGSKLVLNTQPPLHEIWLAARAGGYHFKWADDGCWRDTRSGAEFFALLSERASEQAGQALSFSA</sequence>
<dbReference type="SUPFAM" id="SSF55387">
    <property type="entry name" value="Frataxin/Nqo15-like"/>
    <property type="match status" value="1"/>
</dbReference>
<keyword evidence="2 4" id="KW-0479">Metal-binding</keyword>
<proteinExistence type="inferred from homology"/>
<dbReference type="RefSeq" id="WP_347705466.1">
    <property type="nucleotide sequence ID" value="NZ_JBDPZD010000004.1"/>
</dbReference>
<reference evidence="5 6" key="1">
    <citation type="submission" date="2024-05" db="EMBL/GenBank/DDBJ databases">
        <title>Roseateles sp. DJS-2-20 16S ribosomal RNA gene Genome sequencing and assembly.</title>
        <authorList>
            <person name="Woo H."/>
        </authorList>
    </citation>
    <scope>NUCLEOTIDE SEQUENCE [LARGE SCALE GENOMIC DNA]</scope>
    <source>
        <strain evidence="5 6">DJS-2-20</strain>
    </source>
</reference>
<dbReference type="PANTHER" id="PTHR16821:SF2">
    <property type="entry name" value="FRATAXIN, MITOCHONDRIAL"/>
    <property type="match status" value="1"/>
</dbReference>